<evidence type="ECO:0000313" key="2">
    <source>
        <dbReference type="Proteomes" id="UP000019149"/>
    </source>
</evidence>
<dbReference type="RefSeq" id="XP_024351727.1">
    <property type="nucleotide sequence ID" value="XM_024493799.1"/>
</dbReference>
<proteinExistence type="predicted"/>
<organism evidence="1 2">
    <name type="scientific">Echinococcus granulosus</name>
    <name type="common">Hydatid tapeworm</name>
    <dbReference type="NCBI Taxonomy" id="6210"/>
    <lineage>
        <taxon>Eukaryota</taxon>
        <taxon>Metazoa</taxon>
        <taxon>Spiralia</taxon>
        <taxon>Lophotrochozoa</taxon>
        <taxon>Platyhelminthes</taxon>
        <taxon>Cestoda</taxon>
        <taxon>Eucestoda</taxon>
        <taxon>Cyclophyllidea</taxon>
        <taxon>Taeniidae</taxon>
        <taxon>Echinococcus</taxon>
        <taxon>Echinococcus granulosus group</taxon>
    </lineage>
</organism>
<reference evidence="1 2" key="1">
    <citation type="journal article" date="2013" name="Nat. Genet.">
        <title>The genome of the hydatid tapeworm Echinococcus granulosus.</title>
        <authorList>
            <person name="Zheng H."/>
            <person name="Zhang W."/>
            <person name="Zhang L."/>
            <person name="Zhang Z."/>
            <person name="Li J."/>
            <person name="Lu G."/>
            <person name="Zhu Y."/>
            <person name="Wang Y."/>
            <person name="Huang Y."/>
            <person name="Liu J."/>
            <person name="Kang H."/>
            <person name="Chen J."/>
            <person name="Wang L."/>
            <person name="Chen A."/>
            <person name="Yu S."/>
            <person name="Gao Z."/>
            <person name="Jin L."/>
            <person name="Gu W."/>
            <person name="Wang Z."/>
            <person name="Zhao L."/>
            <person name="Shi B."/>
            <person name="Wen H."/>
            <person name="Lin R."/>
            <person name="Jones M.K."/>
            <person name="Brejova B."/>
            <person name="Vinar T."/>
            <person name="Zhao G."/>
            <person name="McManus D.P."/>
            <person name="Chen Z."/>
            <person name="Zhou Y."/>
            <person name="Wang S."/>
        </authorList>
    </citation>
    <scope>NUCLEOTIDE SEQUENCE [LARGE SCALE GENOMIC DNA]</scope>
</reference>
<name>W6UHJ3_ECHGR</name>
<sequence>MDGVPAAAAALFDDNQKQLHLTPFFKRQLHYRLMLVLHLEANTFTTQPRFSHNSQIIYISSAQATRRTGTSQRVPCYCCDTRPALPSSVIVHDLTRTTKMMVQIGETKGLL</sequence>
<accession>W6UHJ3</accession>
<keyword evidence="2" id="KW-1185">Reference proteome</keyword>
<dbReference type="EMBL" id="APAU02000029">
    <property type="protein sequence ID" value="EUB60531.1"/>
    <property type="molecule type" value="Genomic_DNA"/>
</dbReference>
<evidence type="ECO:0000313" key="1">
    <source>
        <dbReference type="EMBL" id="EUB60531.1"/>
    </source>
</evidence>
<dbReference type="KEGG" id="egl:EGR_04550"/>
<dbReference type="GeneID" id="36340265"/>
<dbReference type="CTD" id="36340265"/>
<comment type="caution">
    <text evidence="1">The sequence shown here is derived from an EMBL/GenBank/DDBJ whole genome shotgun (WGS) entry which is preliminary data.</text>
</comment>
<dbReference type="AlphaFoldDB" id="W6UHJ3"/>
<protein>
    <submittedName>
        <fullName evidence="1">Uncharacterized protein</fullName>
    </submittedName>
</protein>
<gene>
    <name evidence="1" type="ORF">EGR_04550</name>
</gene>
<dbReference type="Proteomes" id="UP000019149">
    <property type="component" value="Unassembled WGS sequence"/>
</dbReference>